<dbReference type="InterPro" id="IPR001998">
    <property type="entry name" value="Xylose_isomerase"/>
</dbReference>
<sequence>MEEDLYVNTSKLKLGARQQTSSKVFMDKMFKLRGLLIFSLSLCLVVSGVTSTPQTCPADINVKCEDGSSDIWKGEFFPGISKIKYEGPNSKNPLSYKWYNADEEILGKKMKDWLRFSVAFWHTFRGSGADPFGAPTKSWPWEDGTNSVAMAKKRMRANFEFINKLGVERWCFHDRDIAPDGKTLEEANANLDEVVALAKQLQEGTTIRPLWGTAQLFMHPRYMHGAATSSEIGVYAYAAAQVKKAMEVTHYLGGENFVFWGGREGYQTLLNTDMKSELDHLARFLQAAVNWKKKIGFNGTLLIEPKPQEPTKHQYDWDAATTFAFLQKYGLTGEFKLNIECNHATLSGHSCHHELETARINGLLGNIDANTGDPQIGWDTDQFLTDIGEATLVMLSVIRNDGLAPGGFNFDAKLRRESTDVEDIFLAHISGMDTLARGLRNAAKLVEDGSLAELVKKRYQSFDSEIGALIEEGQADFETLEKKAMEWGEPSVPSGKQELAEIIFQSAL</sequence>
<keyword evidence="5 8" id="KW-0413">Isomerase</keyword>
<keyword evidence="6 8" id="KW-0119">Carbohydrate metabolism</keyword>
<comment type="caution">
    <text evidence="9">The sequence shown here is derived from an EMBL/GenBank/DDBJ whole genome shotgun (WGS) entry which is preliminary data.</text>
</comment>
<dbReference type="GO" id="GO:0046872">
    <property type="term" value="F:metal ion binding"/>
    <property type="evidence" value="ECO:0007669"/>
    <property type="project" value="UniProtKB-KW"/>
</dbReference>
<dbReference type="FunFam" id="3.20.20.150:FF:000002">
    <property type="entry name" value="Xylose isomerase"/>
    <property type="match status" value="1"/>
</dbReference>
<evidence type="ECO:0000256" key="4">
    <source>
        <dbReference type="ARBA" id="ARBA00022723"/>
    </source>
</evidence>
<reference evidence="9 10" key="1">
    <citation type="journal article" date="2020" name="Nat. Food">
        <title>A phased Vanilla planifolia genome enables genetic improvement of flavour and production.</title>
        <authorList>
            <person name="Hasing T."/>
            <person name="Tang H."/>
            <person name="Brym M."/>
            <person name="Khazi F."/>
            <person name="Huang T."/>
            <person name="Chambers A.H."/>
        </authorList>
    </citation>
    <scope>NUCLEOTIDE SEQUENCE [LARGE SCALE GENOMIC DNA]</scope>
    <source>
        <tissue evidence="9">Leaf</tissue>
    </source>
</reference>
<dbReference type="InterPro" id="IPR013452">
    <property type="entry name" value="Xylose_isom_bac"/>
</dbReference>
<dbReference type="Proteomes" id="UP000639772">
    <property type="component" value="Chromosome 6"/>
</dbReference>
<dbReference type="GO" id="GO:0042732">
    <property type="term" value="P:D-xylose metabolic process"/>
    <property type="evidence" value="ECO:0007669"/>
    <property type="project" value="UniProtKB-KW"/>
</dbReference>
<evidence type="ECO:0000256" key="5">
    <source>
        <dbReference type="ARBA" id="ARBA00023235"/>
    </source>
</evidence>
<evidence type="ECO:0000313" key="9">
    <source>
        <dbReference type="EMBL" id="KAG0478509.1"/>
    </source>
</evidence>
<dbReference type="PANTHER" id="PTHR48408">
    <property type="match status" value="1"/>
</dbReference>
<evidence type="ECO:0000313" key="10">
    <source>
        <dbReference type="Proteomes" id="UP000639772"/>
    </source>
</evidence>
<comment type="similarity">
    <text evidence="1 8">Belongs to the xylose isomerase family.</text>
</comment>
<dbReference type="GO" id="GO:0009045">
    <property type="term" value="F:xylose isomerase activity"/>
    <property type="evidence" value="ECO:0007669"/>
    <property type="project" value="UniProtKB-EC"/>
</dbReference>
<proteinExistence type="inferred from homology"/>
<dbReference type="EC" id="5.3.1.5" evidence="2 8"/>
<evidence type="ECO:0000256" key="7">
    <source>
        <dbReference type="ARBA" id="ARBA00033659"/>
    </source>
</evidence>
<dbReference type="PANTHER" id="PTHR48408:SF1">
    <property type="entry name" value="XYLOSE ISOMERASE"/>
    <property type="match status" value="1"/>
</dbReference>
<gene>
    <name evidence="9" type="ORF">HPP92_013228</name>
</gene>
<protein>
    <recommendedName>
        <fullName evidence="2 8">Xylose isomerase</fullName>
        <ecNumber evidence="2 8">5.3.1.5</ecNumber>
    </recommendedName>
</protein>
<evidence type="ECO:0000256" key="1">
    <source>
        <dbReference type="ARBA" id="ARBA00005765"/>
    </source>
</evidence>
<keyword evidence="4 8" id="KW-0479">Metal-binding</keyword>
<dbReference type="AlphaFoldDB" id="A0A835UWJ5"/>
<dbReference type="NCBIfam" id="NF003998">
    <property type="entry name" value="PRK05474.1"/>
    <property type="match status" value="1"/>
</dbReference>
<dbReference type="InterPro" id="IPR036237">
    <property type="entry name" value="Xyl_isomerase-like_sf"/>
</dbReference>
<keyword evidence="3 8" id="KW-0859">Xylose metabolism</keyword>
<dbReference type="PRINTS" id="PR00688">
    <property type="entry name" value="XYLOSISMRASE"/>
</dbReference>
<evidence type="ECO:0000256" key="2">
    <source>
        <dbReference type="ARBA" id="ARBA00011958"/>
    </source>
</evidence>
<name>A0A835UWJ5_VANPL</name>
<evidence type="ECO:0000256" key="8">
    <source>
        <dbReference type="RuleBase" id="RU000609"/>
    </source>
</evidence>
<dbReference type="NCBIfam" id="TIGR02630">
    <property type="entry name" value="xylose_isom_A"/>
    <property type="match status" value="1"/>
</dbReference>
<evidence type="ECO:0000256" key="6">
    <source>
        <dbReference type="ARBA" id="ARBA00023277"/>
    </source>
</evidence>
<evidence type="ECO:0000256" key="3">
    <source>
        <dbReference type="ARBA" id="ARBA00022629"/>
    </source>
</evidence>
<dbReference type="EMBL" id="JADCNM010000006">
    <property type="protein sequence ID" value="KAG0478509.1"/>
    <property type="molecule type" value="Genomic_DNA"/>
</dbReference>
<dbReference type="SUPFAM" id="SSF51658">
    <property type="entry name" value="Xylose isomerase-like"/>
    <property type="match status" value="1"/>
</dbReference>
<accession>A0A835UWJ5</accession>
<dbReference type="HAMAP" id="MF_00455">
    <property type="entry name" value="Xylose_isom_A"/>
    <property type="match status" value="1"/>
</dbReference>
<comment type="catalytic activity">
    <reaction evidence="7 8">
        <text>alpha-D-xylose = alpha-D-xylulofuranose</text>
        <dbReference type="Rhea" id="RHEA:22816"/>
        <dbReference type="ChEBI" id="CHEBI:28518"/>
        <dbReference type="ChEBI" id="CHEBI:188998"/>
        <dbReference type="EC" id="5.3.1.5"/>
    </reaction>
</comment>
<dbReference type="OrthoDB" id="1730074at2759"/>
<dbReference type="PROSITE" id="PS51415">
    <property type="entry name" value="XYLOSE_ISOMERASE"/>
    <property type="match status" value="1"/>
</dbReference>
<organism evidence="9 10">
    <name type="scientific">Vanilla planifolia</name>
    <name type="common">Vanilla</name>
    <dbReference type="NCBI Taxonomy" id="51239"/>
    <lineage>
        <taxon>Eukaryota</taxon>
        <taxon>Viridiplantae</taxon>
        <taxon>Streptophyta</taxon>
        <taxon>Embryophyta</taxon>
        <taxon>Tracheophyta</taxon>
        <taxon>Spermatophyta</taxon>
        <taxon>Magnoliopsida</taxon>
        <taxon>Liliopsida</taxon>
        <taxon>Asparagales</taxon>
        <taxon>Orchidaceae</taxon>
        <taxon>Vanilloideae</taxon>
        <taxon>Vanilleae</taxon>
        <taxon>Vanilla</taxon>
    </lineage>
</organism>
<dbReference type="Gene3D" id="3.20.20.150">
    <property type="entry name" value="Divalent-metal-dependent TIM barrel enzymes"/>
    <property type="match status" value="1"/>
</dbReference>